<dbReference type="AlphaFoldDB" id="A6HW39"/>
<evidence type="ECO:0000313" key="2">
    <source>
        <dbReference type="Proteomes" id="UP000234681"/>
    </source>
</evidence>
<dbReference type="EMBL" id="CH473952">
    <property type="protein sequence ID" value="EDL82325.1"/>
    <property type="molecule type" value="Genomic_DNA"/>
</dbReference>
<organism evidence="1 2">
    <name type="scientific">Rattus norvegicus</name>
    <name type="common">Rat</name>
    <dbReference type="NCBI Taxonomy" id="10116"/>
    <lineage>
        <taxon>Eukaryota</taxon>
        <taxon>Metazoa</taxon>
        <taxon>Chordata</taxon>
        <taxon>Craniata</taxon>
        <taxon>Vertebrata</taxon>
        <taxon>Euteleostomi</taxon>
        <taxon>Mammalia</taxon>
        <taxon>Eutheria</taxon>
        <taxon>Euarchontoglires</taxon>
        <taxon>Glires</taxon>
        <taxon>Rodentia</taxon>
        <taxon>Myomorpha</taxon>
        <taxon>Muroidea</taxon>
        <taxon>Muridae</taxon>
        <taxon>Murinae</taxon>
        <taxon>Rattus</taxon>
    </lineage>
</organism>
<sequence length="21" mass="2719">MPLYMCTYVFCYDWKKFFSFV</sequence>
<gene>
    <name evidence="1" type="ORF">rCG_28461</name>
</gene>
<protein>
    <submittedName>
        <fullName evidence="1">RCG28461</fullName>
    </submittedName>
</protein>
<dbReference type="Proteomes" id="UP000234681">
    <property type="component" value="Chromosome 2"/>
</dbReference>
<accession>A6HW39</accession>
<reference evidence="2" key="1">
    <citation type="submission" date="2005-09" db="EMBL/GenBank/DDBJ databases">
        <authorList>
            <person name="Mural R.J."/>
            <person name="Li P.W."/>
            <person name="Adams M.D."/>
            <person name="Amanatides P.G."/>
            <person name="Baden-Tillson H."/>
            <person name="Barnstead M."/>
            <person name="Chin S.H."/>
            <person name="Dew I."/>
            <person name="Evans C.A."/>
            <person name="Ferriera S."/>
            <person name="Flanigan M."/>
            <person name="Fosler C."/>
            <person name="Glodek A."/>
            <person name="Gu Z."/>
            <person name="Holt R.A."/>
            <person name="Jennings D."/>
            <person name="Kraft C.L."/>
            <person name="Lu F."/>
            <person name="Nguyen T."/>
            <person name="Nusskern D.R."/>
            <person name="Pfannkoch C.M."/>
            <person name="Sitter C."/>
            <person name="Sutton G.G."/>
            <person name="Venter J.C."/>
            <person name="Wang Z."/>
            <person name="Woodage T."/>
            <person name="Zheng X.H."/>
            <person name="Zhong F."/>
        </authorList>
    </citation>
    <scope>NUCLEOTIDE SEQUENCE [LARGE SCALE GENOMIC DNA]</scope>
    <source>
        <strain>BN</strain>
        <strain evidence="2">Sprague-Dawley</strain>
    </source>
</reference>
<proteinExistence type="predicted"/>
<feature type="non-terminal residue" evidence="1">
    <location>
        <position position="21"/>
    </location>
</feature>
<evidence type="ECO:0000313" key="1">
    <source>
        <dbReference type="EMBL" id="EDL82325.1"/>
    </source>
</evidence>
<name>A6HW39_RAT</name>